<name>A0A0A1UHM9_9AGAM</name>
<reference evidence="3" key="1">
    <citation type="journal article" date="2014" name="Genome Announc.">
        <title>Draft genome sequence of the plant-pathogenic soil fungus Rhizoctonia solani anastomosis group 3 strain Rhs1AP.</title>
        <authorList>
            <person name="Cubeta M.A."/>
            <person name="Thomas E."/>
            <person name="Dean R.A."/>
            <person name="Jabaji S."/>
            <person name="Neate S.M."/>
            <person name="Tavantzis S."/>
            <person name="Toda T."/>
            <person name="Vilgalys R."/>
            <person name="Bharathan N."/>
            <person name="Fedorova-Abrams N."/>
            <person name="Pakala S.B."/>
            <person name="Pakala S.M."/>
            <person name="Zafar N."/>
            <person name="Joardar V."/>
            <person name="Losada L."/>
            <person name="Nierman W.C."/>
        </authorList>
    </citation>
    <scope>NUCLEOTIDE SEQUENCE [LARGE SCALE GENOMIC DNA]</scope>
    <source>
        <strain evidence="3">AG-3</strain>
    </source>
</reference>
<organism evidence="2 3">
    <name type="scientific">Rhizoctonia solani AG-3 Rhs1AP</name>
    <dbReference type="NCBI Taxonomy" id="1086054"/>
    <lineage>
        <taxon>Eukaryota</taxon>
        <taxon>Fungi</taxon>
        <taxon>Dikarya</taxon>
        <taxon>Basidiomycota</taxon>
        <taxon>Agaricomycotina</taxon>
        <taxon>Agaricomycetes</taxon>
        <taxon>Cantharellales</taxon>
        <taxon>Ceratobasidiaceae</taxon>
        <taxon>Rhizoctonia</taxon>
    </lineage>
</organism>
<dbReference type="SUPFAM" id="SSF58104">
    <property type="entry name" value="Methyl-accepting chemotaxis protein (MCP) signaling domain"/>
    <property type="match status" value="1"/>
</dbReference>
<sequence>MANHPGWYPPGQVCYPPELPTYLKNVHDLKPIIGVPSNDELIRIHDVVHAANRASGVPGMHDSGLLMKLADHLFSAQMAQYRSRYSLVTFPSNATYTPPALPSLISANLEPISGSPSDEEIIKVQDAVQSYQCLRRYPSMFDAHVNMELSQHLFDIQMARHMRRAGESPPRTVSQVTKIFECPSQSEEQDTPIIEGRSPATNNAGTGMDATGVPRALQLGTGIDVQELMERSNQLAERCNQLIGRSNELAERGNKANALSHTLLERFNQVFERFTEYVEQTRQPAEQSNCLAERFNWLFERFNQLVEQSSQPAQKANELAERSNQLTDRANQFAEQSSKHTERMGDVLKNVNKVLVGIQHAIVRSGKSNTVYSVDCLVNEKGQTPLEGLGVSEILRLAITATMCALLV</sequence>
<dbReference type="AlphaFoldDB" id="A0A0A1UHM9"/>
<dbReference type="EMBL" id="JATN01000321">
    <property type="protein sequence ID" value="EUC58349.1"/>
    <property type="molecule type" value="Genomic_DNA"/>
</dbReference>
<dbReference type="OrthoDB" id="3200773at2759"/>
<dbReference type="Gene3D" id="1.10.287.950">
    <property type="entry name" value="Methyl-accepting chemotaxis protein"/>
    <property type="match status" value="1"/>
</dbReference>
<evidence type="ECO:0000313" key="3">
    <source>
        <dbReference type="Proteomes" id="UP000030108"/>
    </source>
</evidence>
<evidence type="ECO:0000256" key="1">
    <source>
        <dbReference type="SAM" id="MobiDB-lite"/>
    </source>
</evidence>
<feature type="region of interest" description="Disordered" evidence="1">
    <location>
        <begin position="184"/>
        <end position="208"/>
    </location>
</feature>
<accession>A0A0A1UHM9</accession>
<comment type="caution">
    <text evidence="2">The sequence shown here is derived from an EMBL/GenBank/DDBJ whole genome shotgun (WGS) entry which is preliminary data.</text>
</comment>
<protein>
    <submittedName>
        <fullName evidence="2">Laminin domain protein, putative</fullName>
    </submittedName>
</protein>
<dbReference type="Proteomes" id="UP000030108">
    <property type="component" value="Unassembled WGS sequence"/>
</dbReference>
<gene>
    <name evidence="2" type="ORF">RSOL_248930</name>
</gene>
<evidence type="ECO:0000313" key="2">
    <source>
        <dbReference type="EMBL" id="EUC58349.1"/>
    </source>
</evidence>
<proteinExistence type="predicted"/>